<dbReference type="AlphaFoldDB" id="A0A158F4S2"/>
<dbReference type="RefSeq" id="WP_087654490.1">
    <property type="nucleotide sequence ID" value="NZ_FCOL02000001.1"/>
</dbReference>
<dbReference type="Pfam" id="PF08734">
    <property type="entry name" value="GYD"/>
    <property type="match status" value="1"/>
</dbReference>
<protein>
    <submittedName>
        <fullName evidence="1">GYD domain protein</fullName>
    </submittedName>
</protein>
<dbReference type="OrthoDB" id="5243930at2"/>
<reference evidence="1" key="1">
    <citation type="submission" date="2016-01" db="EMBL/GenBank/DDBJ databases">
        <authorList>
            <person name="Peeters C."/>
        </authorList>
    </citation>
    <scope>NUCLEOTIDE SEQUENCE [LARGE SCALE GENOMIC DNA]</scope>
    <source>
        <strain evidence="1">LMG 22937</strain>
    </source>
</reference>
<dbReference type="Proteomes" id="UP000054925">
    <property type="component" value="Unassembled WGS sequence"/>
</dbReference>
<accession>A0A158F4S2</accession>
<comment type="caution">
    <text evidence="1">The sequence shown here is derived from an EMBL/GenBank/DDBJ whole genome shotgun (WGS) entry which is preliminary data.</text>
</comment>
<keyword evidence="2" id="KW-1185">Reference proteome</keyword>
<evidence type="ECO:0000313" key="1">
    <source>
        <dbReference type="EMBL" id="SAL14846.1"/>
    </source>
</evidence>
<dbReference type="EMBL" id="FCOL02000001">
    <property type="protein sequence ID" value="SAL14846.1"/>
    <property type="molecule type" value="Genomic_DNA"/>
</dbReference>
<name>A0A158F4S2_9BURK</name>
<proteinExistence type="predicted"/>
<gene>
    <name evidence="1" type="ORF">AWB67_00350</name>
</gene>
<organism evidence="1 2">
    <name type="scientific">Caballeronia terrestris</name>
    <dbReference type="NCBI Taxonomy" id="1226301"/>
    <lineage>
        <taxon>Bacteria</taxon>
        <taxon>Pseudomonadati</taxon>
        <taxon>Pseudomonadota</taxon>
        <taxon>Betaproteobacteria</taxon>
        <taxon>Burkholderiales</taxon>
        <taxon>Burkholderiaceae</taxon>
        <taxon>Caballeronia</taxon>
    </lineage>
</organism>
<sequence>MATYIELVNWTDQGARTAKDTIKRAKAFAETAQSMGITVSSLKWTLGAYDLVITVDAPDDETVTRMGLMLAQQGNVRTVTMRAFGEEEMARILGGLG</sequence>
<evidence type="ECO:0000313" key="2">
    <source>
        <dbReference type="Proteomes" id="UP000054925"/>
    </source>
</evidence>
<dbReference type="InterPro" id="IPR014845">
    <property type="entry name" value="GYD/TTHA1554"/>
</dbReference>